<dbReference type="SMART" id="SM00355">
    <property type="entry name" value="ZnF_C2H2"/>
    <property type="match status" value="2"/>
</dbReference>
<dbReference type="PANTHER" id="PTHR14196">
    <property type="entry name" value="ODD-SKIPPED - RELATED"/>
    <property type="match status" value="1"/>
</dbReference>
<reference evidence="7 8" key="1">
    <citation type="journal article" date="2019" name="Sci. Data">
        <title>Hybrid genome assembly and annotation of Danionella translucida.</title>
        <authorList>
            <person name="Kadobianskyi M."/>
            <person name="Schulze L."/>
            <person name="Schuelke M."/>
            <person name="Judkewitz B."/>
        </authorList>
    </citation>
    <scope>NUCLEOTIDE SEQUENCE [LARGE SCALE GENOMIC DNA]</scope>
    <source>
        <strain evidence="7 8">Bolton</strain>
    </source>
</reference>
<evidence type="ECO:0000256" key="2">
    <source>
        <dbReference type="ARBA" id="ARBA00022737"/>
    </source>
</evidence>
<dbReference type="GO" id="GO:0005634">
    <property type="term" value="C:nucleus"/>
    <property type="evidence" value="ECO:0007669"/>
    <property type="project" value="TreeGrafter"/>
</dbReference>
<dbReference type="GO" id="GO:0000977">
    <property type="term" value="F:RNA polymerase II transcription regulatory region sequence-specific DNA binding"/>
    <property type="evidence" value="ECO:0007669"/>
    <property type="project" value="TreeGrafter"/>
</dbReference>
<dbReference type="FunFam" id="3.30.160.60:FF:000506">
    <property type="entry name" value="Zinc finger protein 23"/>
    <property type="match status" value="1"/>
</dbReference>
<dbReference type="STRING" id="623744.A0A553PX11"/>
<dbReference type="FunFam" id="3.30.160.60:FF:000912">
    <property type="entry name" value="Zinc finger protein 660"/>
    <property type="match status" value="1"/>
</dbReference>
<protein>
    <recommendedName>
        <fullName evidence="6">C2H2-type domain-containing protein</fullName>
    </recommendedName>
</protein>
<evidence type="ECO:0000259" key="6">
    <source>
        <dbReference type="PROSITE" id="PS50157"/>
    </source>
</evidence>
<dbReference type="Gene3D" id="3.30.160.60">
    <property type="entry name" value="Classic Zinc Finger"/>
    <property type="match status" value="2"/>
</dbReference>
<keyword evidence="8" id="KW-1185">Reference proteome</keyword>
<evidence type="ECO:0000256" key="1">
    <source>
        <dbReference type="ARBA" id="ARBA00022723"/>
    </source>
</evidence>
<dbReference type="Proteomes" id="UP000316079">
    <property type="component" value="Unassembled WGS sequence"/>
</dbReference>
<keyword evidence="2" id="KW-0677">Repeat</keyword>
<dbReference type="PROSITE" id="PS00028">
    <property type="entry name" value="ZINC_FINGER_C2H2_1"/>
    <property type="match status" value="2"/>
</dbReference>
<proteinExistence type="predicted"/>
<dbReference type="AlphaFoldDB" id="A0A553PX11"/>
<dbReference type="PANTHER" id="PTHR14196:SF12">
    <property type="entry name" value="ZINC FINGER PROTEIN 208-LIKE"/>
    <property type="match status" value="1"/>
</dbReference>
<dbReference type="SUPFAM" id="SSF57667">
    <property type="entry name" value="beta-beta-alpha zinc fingers"/>
    <property type="match status" value="1"/>
</dbReference>
<name>A0A553PX11_9TELE</name>
<feature type="domain" description="C2H2-type" evidence="6">
    <location>
        <begin position="190"/>
        <end position="217"/>
    </location>
</feature>
<sequence>MLSAAAAATRDPAGDLSQQTAVMRSLLSAQNTSQQAAEMPSAELKLEAPGHDEELKMEQVEMLVDHNTDGGSAGNEHNLPGHPLAFTEPYSALESPPGSSALLPDISRMPEVDPHQSDIEFSLSVLHHADTSHAGPFKRPPHSLAARRSRPFFRDNWGLKAFRCEECGKGFTQRTRLVTHRRIHTGEKPFRCQLCGKTFARQDNCLRHMRLHTGKQP</sequence>
<evidence type="ECO:0000256" key="3">
    <source>
        <dbReference type="ARBA" id="ARBA00022771"/>
    </source>
</evidence>
<feature type="domain" description="C2H2-type" evidence="6">
    <location>
        <begin position="162"/>
        <end position="189"/>
    </location>
</feature>
<dbReference type="EMBL" id="SRMA01026569">
    <property type="protein sequence ID" value="TRY82218.1"/>
    <property type="molecule type" value="Genomic_DNA"/>
</dbReference>
<dbReference type="InterPro" id="IPR036236">
    <property type="entry name" value="Znf_C2H2_sf"/>
</dbReference>
<evidence type="ECO:0000256" key="5">
    <source>
        <dbReference type="PROSITE-ProRule" id="PRU00042"/>
    </source>
</evidence>
<comment type="caution">
    <text evidence="7">The sequence shown here is derived from an EMBL/GenBank/DDBJ whole genome shotgun (WGS) entry which is preliminary data.</text>
</comment>
<dbReference type="GO" id="GO:0000981">
    <property type="term" value="F:DNA-binding transcription factor activity, RNA polymerase II-specific"/>
    <property type="evidence" value="ECO:0007669"/>
    <property type="project" value="TreeGrafter"/>
</dbReference>
<dbReference type="PROSITE" id="PS50157">
    <property type="entry name" value="ZINC_FINGER_C2H2_2"/>
    <property type="match status" value="2"/>
</dbReference>
<keyword evidence="3 5" id="KW-0863">Zinc-finger</keyword>
<organism evidence="7 8">
    <name type="scientific">Danionella cerebrum</name>
    <dbReference type="NCBI Taxonomy" id="2873325"/>
    <lineage>
        <taxon>Eukaryota</taxon>
        <taxon>Metazoa</taxon>
        <taxon>Chordata</taxon>
        <taxon>Craniata</taxon>
        <taxon>Vertebrata</taxon>
        <taxon>Euteleostomi</taxon>
        <taxon>Actinopterygii</taxon>
        <taxon>Neopterygii</taxon>
        <taxon>Teleostei</taxon>
        <taxon>Ostariophysi</taxon>
        <taxon>Cypriniformes</taxon>
        <taxon>Danionidae</taxon>
        <taxon>Danioninae</taxon>
        <taxon>Danionella</taxon>
    </lineage>
</organism>
<dbReference type="Pfam" id="PF00096">
    <property type="entry name" value="zf-C2H2"/>
    <property type="match status" value="2"/>
</dbReference>
<evidence type="ECO:0000256" key="4">
    <source>
        <dbReference type="ARBA" id="ARBA00022833"/>
    </source>
</evidence>
<dbReference type="InterPro" id="IPR013087">
    <property type="entry name" value="Znf_C2H2_type"/>
</dbReference>
<dbReference type="OrthoDB" id="8815273at2759"/>
<keyword evidence="1" id="KW-0479">Metal-binding</keyword>
<keyword evidence="4" id="KW-0862">Zinc</keyword>
<evidence type="ECO:0000313" key="7">
    <source>
        <dbReference type="EMBL" id="TRY82218.1"/>
    </source>
</evidence>
<gene>
    <name evidence="7" type="ORF">DNTS_023864</name>
</gene>
<evidence type="ECO:0000313" key="8">
    <source>
        <dbReference type="Proteomes" id="UP000316079"/>
    </source>
</evidence>
<dbReference type="GO" id="GO:0008270">
    <property type="term" value="F:zinc ion binding"/>
    <property type="evidence" value="ECO:0007669"/>
    <property type="project" value="UniProtKB-KW"/>
</dbReference>
<accession>A0A553PX11</accession>
<dbReference type="InterPro" id="IPR050717">
    <property type="entry name" value="C2H2-ZF_Transcription_Reg"/>
</dbReference>